<accession>J9D2N4</accession>
<comment type="caution">
    <text evidence="2">The sequence shown here is derived from an EMBL/GenBank/DDBJ whole genome shotgun (WGS) entry which is preliminary data.</text>
</comment>
<name>J9D2N4_EDHAE</name>
<protein>
    <submittedName>
        <fullName evidence="2">Uncharacterized protein</fullName>
    </submittedName>
</protein>
<dbReference type="InParanoid" id="J9D2N4"/>
<dbReference type="PROSITE" id="PS50082">
    <property type="entry name" value="WD_REPEATS_2"/>
    <property type="match status" value="1"/>
</dbReference>
<reference evidence="3" key="2">
    <citation type="submission" date="2015-07" db="EMBL/GenBank/DDBJ databases">
        <title>Contrasting host-pathogen interactions and genome evolution in two generalist and specialist microsporidian pathogens of mosquitoes.</title>
        <authorList>
            <consortium name="The Broad Institute Genomics Platform"/>
            <consortium name="The Broad Institute Genome Sequencing Center for Infectious Disease"/>
            <person name="Cuomo C.A."/>
            <person name="Sanscrainte N.D."/>
            <person name="Goldberg J.M."/>
            <person name="Heiman D."/>
            <person name="Young S."/>
            <person name="Zeng Q."/>
            <person name="Becnel J.J."/>
            <person name="Birren B.W."/>
        </authorList>
    </citation>
    <scope>NUCLEOTIDE SEQUENCE [LARGE SCALE GENOMIC DNA]</scope>
    <source>
        <strain evidence="3">USNM 41457</strain>
    </source>
</reference>
<dbReference type="VEuPathDB" id="MicrosporidiaDB:EDEG_03673"/>
<reference evidence="2 3" key="1">
    <citation type="submission" date="2011-08" db="EMBL/GenBank/DDBJ databases">
        <authorList>
            <person name="Liu Z.J."/>
            <person name="Shi F.L."/>
            <person name="Lu J.Q."/>
            <person name="Li M."/>
            <person name="Wang Z.L."/>
        </authorList>
    </citation>
    <scope>NUCLEOTIDE SEQUENCE [LARGE SCALE GENOMIC DNA]</scope>
    <source>
        <strain evidence="2 3">USNM 41457</strain>
    </source>
</reference>
<sequence>MLHISSVNVITNFKDQIIYSIGQSLKINDEIYYTPYNIHGLKVLDNVICAFGKNFLIIIFDKDKAPLLFIKDCFISDVFVDDNYIKALSLNGNVYCFLIDFLKNKRIANKEDEIKVIENIGSDKTGILEKTNYILQKDAMKFNKQSLYNKNQFHSENVVYGSKNYHIEKNFNAKFLPICLQKIKKSKNFEKKIHNINSYIRLYPKKVNQIFSTNAVCAKIYNDKHYFGTWMGTISTKEKTYKMHAGTIYDISFSRNFMISCSTDRCVSIYDIHNDKEVFKCFNYSYRIFKCGFIEDKDFIHKVEDHNKTITEINIKKKLGGNLAKTNKSPVTDKKNLLEEKFVYTLATKNNLKSGIIEESKTGKDINLKNNNIFSSKNINKNVFIQDSNFEKKEFRKQNHNTDLQLEIDNFRVGNAFKNSDCRYLNSALKEKQLSHINEATPLIYFYTINEIGEITIYKNQQILFKSYVEERKICTVYVFNGEMYLGYTNGTISRLIFEKYEYIMNMETFYFSEVFKAKNFFEAIYNDCDQKKLSFYSHKSKNFNPVEIKNEQCALSNKPLELDSNFYDAKDVFVCQNYLITCDKITCSDFENFFNEFKNIHCYFLEKHKKMHTFRCKMKEKNGNNDHFFYMLKLNNNKNYSFNQNLDKTNKKILLQDFGIFLDFKPTFISISSRYMYFSRGNNLYFFENVFETKNDSEEKEIKNRGCVPCKFDKIYSEENKFVISDPKLIFAFESPITHINQKSITTTKSIYLANKTKGIKKYLLHNITASCESFICTKNGFLIFENYKIRISNESLTDIQIKDKCIYLTSRNGNIYFLNFYNNLPTISNVFQINIMDCDFNKIEITYDWKALKEYDKDKYVLYYKTIDTINIDGFITVDFNKLLRKMCLESKKQVFRQHSQFKSKNTIEPVQADLINRNKSEYIDLDENLICEIYRKEFNFKNNLVLNLHAHSNSQFSENIGSNIDNSILQSEYLIYGFRDDHIHLYTKSAKFSYYIGPKPKKYKITSDGIYFLRNGGLRKLMFQLEKKIFF</sequence>
<evidence type="ECO:0000313" key="2">
    <source>
        <dbReference type="EMBL" id="EJW01844.1"/>
    </source>
</evidence>
<dbReference type="OrthoDB" id="66881at2759"/>
<dbReference type="InterPro" id="IPR036322">
    <property type="entry name" value="WD40_repeat_dom_sf"/>
</dbReference>
<dbReference type="InterPro" id="IPR001680">
    <property type="entry name" value="WD40_rpt"/>
</dbReference>
<dbReference type="InterPro" id="IPR015943">
    <property type="entry name" value="WD40/YVTN_repeat-like_dom_sf"/>
</dbReference>
<dbReference type="SUPFAM" id="SSF50978">
    <property type="entry name" value="WD40 repeat-like"/>
    <property type="match status" value="1"/>
</dbReference>
<organism evidence="2 3">
    <name type="scientific">Edhazardia aedis (strain USNM 41457)</name>
    <name type="common">Microsporidian parasite</name>
    <dbReference type="NCBI Taxonomy" id="1003232"/>
    <lineage>
        <taxon>Eukaryota</taxon>
        <taxon>Fungi</taxon>
        <taxon>Fungi incertae sedis</taxon>
        <taxon>Microsporidia</taxon>
        <taxon>Edhazardia</taxon>
    </lineage>
</organism>
<keyword evidence="3" id="KW-1185">Reference proteome</keyword>
<dbReference type="SMART" id="SM00320">
    <property type="entry name" value="WD40"/>
    <property type="match status" value="2"/>
</dbReference>
<dbReference type="EMBL" id="AFBI03000108">
    <property type="protein sequence ID" value="EJW01844.1"/>
    <property type="molecule type" value="Genomic_DNA"/>
</dbReference>
<proteinExistence type="predicted"/>
<feature type="repeat" description="WD" evidence="1">
    <location>
        <begin position="241"/>
        <end position="280"/>
    </location>
</feature>
<dbReference type="HOGENOM" id="CLU_293732_0_0_1"/>
<gene>
    <name evidence="2" type="ORF">EDEG_03673</name>
</gene>
<evidence type="ECO:0000256" key="1">
    <source>
        <dbReference type="PROSITE-ProRule" id="PRU00221"/>
    </source>
</evidence>
<evidence type="ECO:0000313" key="3">
    <source>
        <dbReference type="Proteomes" id="UP000003163"/>
    </source>
</evidence>
<dbReference type="AlphaFoldDB" id="J9D2N4"/>
<dbReference type="Gene3D" id="2.130.10.10">
    <property type="entry name" value="YVTN repeat-like/Quinoprotein amine dehydrogenase"/>
    <property type="match status" value="1"/>
</dbReference>
<dbReference type="Proteomes" id="UP000003163">
    <property type="component" value="Unassembled WGS sequence"/>
</dbReference>
<keyword evidence="1" id="KW-0853">WD repeat</keyword>